<proteinExistence type="predicted"/>
<reference evidence="3 4" key="1">
    <citation type="journal article" date="2018" name="Mol. Plant">
        <title>The genome of Artemisia annua provides insight into the evolution of Asteraceae family and artemisinin biosynthesis.</title>
        <authorList>
            <person name="Shen Q."/>
            <person name="Zhang L."/>
            <person name="Liao Z."/>
            <person name="Wang S."/>
            <person name="Yan T."/>
            <person name="Shi P."/>
            <person name="Liu M."/>
            <person name="Fu X."/>
            <person name="Pan Q."/>
            <person name="Wang Y."/>
            <person name="Lv Z."/>
            <person name="Lu X."/>
            <person name="Zhang F."/>
            <person name="Jiang W."/>
            <person name="Ma Y."/>
            <person name="Chen M."/>
            <person name="Hao X."/>
            <person name="Li L."/>
            <person name="Tang Y."/>
            <person name="Lv G."/>
            <person name="Zhou Y."/>
            <person name="Sun X."/>
            <person name="Brodelius P.E."/>
            <person name="Rose J.K.C."/>
            <person name="Tang K."/>
        </authorList>
    </citation>
    <scope>NUCLEOTIDE SEQUENCE [LARGE SCALE GENOMIC DNA]</scope>
    <source>
        <strain evidence="4">cv. Huhao1</strain>
        <tissue evidence="3">Leaf</tissue>
    </source>
</reference>
<dbReference type="SUPFAM" id="SSF48403">
    <property type="entry name" value="Ankyrin repeat"/>
    <property type="match status" value="1"/>
</dbReference>
<dbReference type="Proteomes" id="UP000245207">
    <property type="component" value="Unassembled WGS sequence"/>
</dbReference>
<dbReference type="InterPro" id="IPR026961">
    <property type="entry name" value="PGG_dom"/>
</dbReference>
<evidence type="ECO:0000256" key="1">
    <source>
        <dbReference type="SAM" id="Phobius"/>
    </source>
</evidence>
<protein>
    <submittedName>
        <fullName evidence="3">Ankyrin repeat-containing domain, PGG domain, Gag-polypeptide of LTR copia-type</fullName>
    </submittedName>
</protein>
<sequence length="654" mass="75425">MTHPAMTNNIKNDIKEGMKSTSNNNNINEDDVAVFVAYNGKWEYEDKEWFFKNSRSSMIVVSKHITLSEITDNLIKQFKVDKEFYRLKLEVHYRTGSPWFPVIEIQNNQDLSVFISETSKTKLPLCVTRLDNKFENAVQYKDSSDVDEERRKDARVENILIKAIRKGDWVKAREIVNTEKVTWTLHFAVSRYKDNEIVKDIMMGINIELPINNNGENPVQTAAAFGNTEALKIMLASYPKYLFTPDKNNLLAIHYSLNNKTILYLFNQMKNHKVEYDKFLRDMQGFELLSQVIERGLIDVAYELINDYPSMAIPVYKDGKTALGCIVRKPELFYSGTHYNLCQRSVYHHVPIENDSLSSTDMADVENQEAPKKEKFVTKYTRRCLHDVISRICVKLWETTLLHVPHIKHLKDDKVKHNTTIKLLRRICEEVDRTHTLSVIKRLYSSLFCLAVENNTAEAVDVLSTYFAGLYDSYQDGQDIIQWTVSNHSKNVYIYMSHQEHFSKFDWLGSIDDDGNNILHLAGRLAPLHKLNAASGAALQMQQELQWFEEVKKVVGITHTQALNKNKETPMMVFRREHKKLRKDGEEWMKKTADSYTITAALIITIVFAAAITVPGGNNSATGKPIYCCLCVVFGLMGILIAIRSHEYERFQID</sequence>
<evidence type="ECO:0000259" key="2">
    <source>
        <dbReference type="Pfam" id="PF13962"/>
    </source>
</evidence>
<accession>A0A2U1LXV7</accession>
<dbReference type="InterPro" id="IPR036770">
    <property type="entry name" value="Ankyrin_rpt-contain_sf"/>
</dbReference>
<feature type="transmembrane region" description="Helical" evidence="1">
    <location>
        <begin position="593"/>
        <end position="612"/>
    </location>
</feature>
<dbReference type="AlphaFoldDB" id="A0A2U1LXV7"/>
<dbReference type="EMBL" id="PKPP01007282">
    <property type="protein sequence ID" value="PWA53839.1"/>
    <property type="molecule type" value="Genomic_DNA"/>
</dbReference>
<feature type="domain" description="PGG" evidence="2">
    <location>
        <begin position="586"/>
        <end position="626"/>
    </location>
</feature>
<gene>
    <name evidence="3" type="ORF">CTI12_AA305550</name>
</gene>
<dbReference type="GO" id="GO:0016020">
    <property type="term" value="C:membrane"/>
    <property type="evidence" value="ECO:0007669"/>
    <property type="project" value="TreeGrafter"/>
</dbReference>
<dbReference type="Pfam" id="PF13962">
    <property type="entry name" value="PGG"/>
    <property type="match status" value="1"/>
</dbReference>
<feature type="transmembrane region" description="Helical" evidence="1">
    <location>
        <begin position="624"/>
        <end position="643"/>
    </location>
</feature>
<comment type="caution">
    <text evidence="3">The sequence shown here is derived from an EMBL/GenBank/DDBJ whole genome shotgun (WGS) entry which is preliminary data.</text>
</comment>
<keyword evidence="1" id="KW-0812">Transmembrane</keyword>
<dbReference type="STRING" id="35608.A0A2U1LXV7"/>
<evidence type="ECO:0000313" key="3">
    <source>
        <dbReference type="EMBL" id="PWA53839.1"/>
    </source>
</evidence>
<keyword evidence="4" id="KW-1185">Reference proteome</keyword>
<evidence type="ECO:0000313" key="4">
    <source>
        <dbReference type="Proteomes" id="UP000245207"/>
    </source>
</evidence>
<dbReference type="PANTHER" id="PTHR24177:SF467">
    <property type="entry name" value="PGG DOMAIN, RETROTRANSPOSON COPIA-LIKE PROTEIN"/>
    <property type="match status" value="1"/>
</dbReference>
<dbReference type="PANTHER" id="PTHR24177">
    <property type="entry name" value="CASKIN"/>
    <property type="match status" value="1"/>
</dbReference>
<keyword evidence="1" id="KW-1133">Transmembrane helix</keyword>
<organism evidence="3 4">
    <name type="scientific">Artemisia annua</name>
    <name type="common">Sweet wormwood</name>
    <dbReference type="NCBI Taxonomy" id="35608"/>
    <lineage>
        <taxon>Eukaryota</taxon>
        <taxon>Viridiplantae</taxon>
        <taxon>Streptophyta</taxon>
        <taxon>Embryophyta</taxon>
        <taxon>Tracheophyta</taxon>
        <taxon>Spermatophyta</taxon>
        <taxon>Magnoliopsida</taxon>
        <taxon>eudicotyledons</taxon>
        <taxon>Gunneridae</taxon>
        <taxon>Pentapetalae</taxon>
        <taxon>asterids</taxon>
        <taxon>campanulids</taxon>
        <taxon>Asterales</taxon>
        <taxon>Asteraceae</taxon>
        <taxon>Asteroideae</taxon>
        <taxon>Anthemideae</taxon>
        <taxon>Artemisiinae</taxon>
        <taxon>Artemisia</taxon>
    </lineage>
</organism>
<keyword evidence="1" id="KW-0472">Membrane</keyword>
<dbReference type="Gene3D" id="1.25.40.20">
    <property type="entry name" value="Ankyrin repeat-containing domain"/>
    <property type="match status" value="1"/>
</dbReference>
<name>A0A2U1LXV7_ARTAN</name>